<dbReference type="Gene3D" id="2.40.40.10">
    <property type="entry name" value="RlpA-like domain"/>
    <property type="match status" value="1"/>
</dbReference>
<accession>A0AAD5SSV9</accession>
<proteinExistence type="predicted"/>
<evidence type="ECO:0000313" key="2">
    <source>
        <dbReference type="Proteomes" id="UP001211907"/>
    </source>
</evidence>
<evidence type="ECO:0008006" key="3">
    <source>
        <dbReference type="Google" id="ProtNLM"/>
    </source>
</evidence>
<protein>
    <recommendedName>
        <fullName evidence="3">Apple domain-containing protein</fullName>
    </recommendedName>
</protein>
<dbReference type="EMBL" id="JADGJH010003094">
    <property type="protein sequence ID" value="KAJ3093362.1"/>
    <property type="molecule type" value="Genomic_DNA"/>
</dbReference>
<keyword evidence="2" id="KW-1185">Reference proteome</keyword>
<comment type="caution">
    <text evidence="1">The sequence shown here is derived from an EMBL/GenBank/DDBJ whole genome shotgun (WGS) entry which is preliminary data.</text>
</comment>
<organism evidence="1 2">
    <name type="scientific">Physocladia obscura</name>
    <dbReference type="NCBI Taxonomy" id="109957"/>
    <lineage>
        <taxon>Eukaryota</taxon>
        <taxon>Fungi</taxon>
        <taxon>Fungi incertae sedis</taxon>
        <taxon>Chytridiomycota</taxon>
        <taxon>Chytridiomycota incertae sedis</taxon>
        <taxon>Chytridiomycetes</taxon>
        <taxon>Chytridiales</taxon>
        <taxon>Chytriomycetaceae</taxon>
        <taxon>Physocladia</taxon>
    </lineage>
</organism>
<dbReference type="AlphaFoldDB" id="A0AAD5SSV9"/>
<dbReference type="Proteomes" id="UP001211907">
    <property type="component" value="Unassembled WGS sequence"/>
</dbReference>
<name>A0AAD5SSV9_9FUNG</name>
<sequence>MWSMGCDWSGGDIANVLDTGANCGLDCVNYSGCTHFSWTEYNGGTCWLKNSNVGAAISSSQTDAMCGYVTGSGSTSPVTVLITGSGSGTYYYDVTGRTCNGDPPYAEDNGYAFCEPDSGYETLAQRDDNYIVALALDEMEANKAGLCGKQVIVSYNGNVVPGNFVVWDACQACTGGVRLDFSVTALLSINSNACELGVVPGVSWEVTTTQVIPYVQ</sequence>
<evidence type="ECO:0000313" key="1">
    <source>
        <dbReference type="EMBL" id="KAJ3093362.1"/>
    </source>
</evidence>
<dbReference type="Gene3D" id="3.50.4.10">
    <property type="entry name" value="Hepatocyte Growth Factor"/>
    <property type="match status" value="1"/>
</dbReference>
<reference evidence="1" key="1">
    <citation type="submission" date="2020-05" db="EMBL/GenBank/DDBJ databases">
        <title>Phylogenomic resolution of chytrid fungi.</title>
        <authorList>
            <person name="Stajich J.E."/>
            <person name="Amses K."/>
            <person name="Simmons R."/>
            <person name="Seto K."/>
            <person name="Myers J."/>
            <person name="Bonds A."/>
            <person name="Quandt C.A."/>
            <person name="Barry K."/>
            <person name="Liu P."/>
            <person name="Grigoriev I."/>
            <person name="Longcore J.E."/>
            <person name="James T.Y."/>
        </authorList>
    </citation>
    <scope>NUCLEOTIDE SEQUENCE</scope>
    <source>
        <strain evidence="1">JEL0513</strain>
    </source>
</reference>
<dbReference type="InterPro" id="IPR036908">
    <property type="entry name" value="RlpA-like_sf"/>
</dbReference>
<gene>
    <name evidence="1" type="ORF">HK100_006650</name>
</gene>